<dbReference type="AlphaFoldDB" id="A0A0E2AXA8"/>
<protein>
    <submittedName>
        <fullName evidence="1">Uncharacterized protein</fullName>
    </submittedName>
</protein>
<sequence length="55" mass="6067">MDTGAGISLVSDFLSENIGFIFPNVMNINTMKVFFKVAPTEPPTITKQRLYVVSS</sequence>
<gene>
    <name evidence="1" type="ORF">LEP1GSC081_0045</name>
</gene>
<dbReference type="EMBL" id="AHMY02000069">
    <property type="protein sequence ID" value="EKO13472.1"/>
    <property type="molecule type" value="Genomic_DNA"/>
</dbReference>
<evidence type="ECO:0000313" key="1">
    <source>
        <dbReference type="EMBL" id="EKO13472.1"/>
    </source>
</evidence>
<accession>A0A0E2AXA8</accession>
<name>A0A0E2AXA8_9LEPT</name>
<evidence type="ECO:0000313" key="2">
    <source>
        <dbReference type="Proteomes" id="UP000006253"/>
    </source>
</evidence>
<reference evidence="1 2" key="1">
    <citation type="submission" date="2012-10" db="EMBL/GenBank/DDBJ databases">
        <authorList>
            <person name="Harkins D.M."/>
            <person name="Durkin A.S."/>
            <person name="Brinkac L.M."/>
            <person name="Selengut J.D."/>
            <person name="Sanka R."/>
            <person name="DePew J."/>
            <person name="Purushe J."/>
            <person name="Peacock S.J."/>
            <person name="Thaipadungpanit J."/>
            <person name="Wuthiekanun V.W."/>
            <person name="Day N.P."/>
            <person name="Vinetz J.M."/>
            <person name="Sutton G.G."/>
            <person name="Nelson W.C."/>
            <person name="Fouts D.E."/>
        </authorList>
    </citation>
    <scope>NUCLEOTIDE SEQUENCE [LARGE SCALE GENOMIC DNA]</scope>
    <source>
        <strain evidence="1 2">H1</strain>
    </source>
</reference>
<proteinExistence type="predicted"/>
<organism evidence="1 2">
    <name type="scientific">Leptospira kirschneri str. H1</name>
    <dbReference type="NCBI Taxonomy" id="1049966"/>
    <lineage>
        <taxon>Bacteria</taxon>
        <taxon>Pseudomonadati</taxon>
        <taxon>Spirochaetota</taxon>
        <taxon>Spirochaetia</taxon>
        <taxon>Leptospirales</taxon>
        <taxon>Leptospiraceae</taxon>
        <taxon>Leptospira</taxon>
    </lineage>
</organism>
<comment type="caution">
    <text evidence="1">The sequence shown here is derived from an EMBL/GenBank/DDBJ whole genome shotgun (WGS) entry which is preliminary data.</text>
</comment>
<dbReference type="Proteomes" id="UP000006253">
    <property type="component" value="Unassembled WGS sequence"/>
</dbReference>